<accession>A0AAD7Z802</accession>
<name>A0AAD7Z802_DIPPU</name>
<dbReference type="EMBL" id="JASPKZ010009828">
    <property type="protein sequence ID" value="KAJ9575586.1"/>
    <property type="molecule type" value="Genomic_DNA"/>
</dbReference>
<feature type="non-terminal residue" evidence="1">
    <location>
        <position position="1"/>
    </location>
</feature>
<reference evidence="1" key="2">
    <citation type="submission" date="2023-05" db="EMBL/GenBank/DDBJ databases">
        <authorList>
            <person name="Fouks B."/>
        </authorList>
    </citation>
    <scope>NUCLEOTIDE SEQUENCE</scope>
    <source>
        <strain evidence="1">Stay&amp;Tobe</strain>
        <tissue evidence="1">Testes</tissue>
    </source>
</reference>
<dbReference type="Proteomes" id="UP001233999">
    <property type="component" value="Unassembled WGS sequence"/>
</dbReference>
<keyword evidence="2" id="KW-1185">Reference proteome</keyword>
<evidence type="ECO:0000313" key="1">
    <source>
        <dbReference type="EMBL" id="KAJ9575586.1"/>
    </source>
</evidence>
<protein>
    <submittedName>
        <fullName evidence="1">Uncharacterized protein</fullName>
    </submittedName>
</protein>
<sequence length="73" mass="8386">TRPTKLVFSQWRIGSFSIYIHNMYFSFKMAVARETTLCFVRFSQSAAILKSINSSKNICISTSPQHDNIHLNT</sequence>
<organism evidence="1 2">
    <name type="scientific">Diploptera punctata</name>
    <name type="common">Pacific beetle cockroach</name>
    <dbReference type="NCBI Taxonomy" id="6984"/>
    <lineage>
        <taxon>Eukaryota</taxon>
        <taxon>Metazoa</taxon>
        <taxon>Ecdysozoa</taxon>
        <taxon>Arthropoda</taxon>
        <taxon>Hexapoda</taxon>
        <taxon>Insecta</taxon>
        <taxon>Pterygota</taxon>
        <taxon>Neoptera</taxon>
        <taxon>Polyneoptera</taxon>
        <taxon>Dictyoptera</taxon>
        <taxon>Blattodea</taxon>
        <taxon>Blaberoidea</taxon>
        <taxon>Blaberidae</taxon>
        <taxon>Diplopterinae</taxon>
        <taxon>Diploptera</taxon>
    </lineage>
</organism>
<gene>
    <name evidence="1" type="ORF">L9F63_007520</name>
</gene>
<proteinExistence type="predicted"/>
<evidence type="ECO:0000313" key="2">
    <source>
        <dbReference type="Proteomes" id="UP001233999"/>
    </source>
</evidence>
<dbReference type="AlphaFoldDB" id="A0AAD7Z802"/>
<reference evidence="1" key="1">
    <citation type="journal article" date="2023" name="IScience">
        <title>Live-bearing cockroach genome reveals convergent evolutionary mechanisms linked to viviparity in insects and beyond.</title>
        <authorList>
            <person name="Fouks B."/>
            <person name="Harrison M.C."/>
            <person name="Mikhailova A.A."/>
            <person name="Marchal E."/>
            <person name="English S."/>
            <person name="Carruthers M."/>
            <person name="Jennings E.C."/>
            <person name="Chiamaka E.L."/>
            <person name="Frigard R.A."/>
            <person name="Pippel M."/>
            <person name="Attardo G.M."/>
            <person name="Benoit J.B."/>
            <person name="Bornberg-Bauer E."/>
            <person name="Tobe S.S."/>
        </authorList>
    </citation>
    <scope>NUCLEOTIDE SEQUENCE</scope>
    <source>
        <strain evidence="1">Stay&amp;Tobe</strain>
    </source>
</reference>
<comment type="caution">
    <text evidence="1">The sequence shown here is derived from an EMBL/GenBank/DDBJ whole genome shotgun (WGS) entry which is preliminary data.</text>
</comment>
<feature type="non-terminal residue" evidence="1">
    <location>
        <position position="73"/>
    </location>
</feature>